<comment type="caution">
    <text evidence="3">The sequence shown here is derived from an EMBL/GenBank/DDBJ whole genome shotgun (WGS) entry which is preliminary data.</text>
</comment>
<evidence type="ECO:0000256" key="2">
    <source>
        <dbReference type="SAM" id="SignalP"/>
    </source>
</evidence>
<accession>A0A2V3TYW8</accession>
<protein>
    <submittedName>
        <fullName evidence="3">Pilus assembly protein CpaD</fullName>
    </submittedName>
</protein>
<gene>
    <name evidence="3" type="ORF">C7450_111255</name>
</gene>
<keyword evidence="2" id="KW-0732">Signal</keyword>
<feature type="region of interest" description="Disordered" evidence="1">
    <location>
        <begin position="212"/>
        <end position="251"/>
    </location>
</feature>
<feature type="compositionally biased region" description="Basic and acidic residues" evidence="1">
    <location>
        <begin position="212"/>
        <end position="222"/>
    </location>
</feature>
<dbReference type="NCBIfam" id="TIGR02522">
    <property type="entry name" value="pilus_cpaD"/>
    <property type="match status" value="1"/>
</dbReference>
<evidence type="ECO:0000256" key="1">
    <source>
        <dbReference type="SAM" id="MobiDB-lite"/>
    </source>
</evidence>
<evidence type="ECO:0000313" key="4">
    <source>
        <dbReference type="Proteomes" id="UP000248021"/>
    </source>
</evidence>
<dbReference type="InterPro" id="IPR013361">
    <property type="entry name" value="Pilus_CpaD"/>
</dbReference>
<reference evidence="3 4" key="1">
    <citation type="submission" date="2018-05" db="EMBL/GenBank/DDBJ databases">
        <title>Genomic Encyclopedia of Type Strains, Phase IV (KMG-IV): sequencing the most valuable type-strain genomes for metagenomic binning, comparative biology and taxonomic classification.</title>
        <authorList>
            <person name="Goeker M."/>
        </authorList>
    </citation>
    <scope>NUCLEOTIDE SEQUENCE [LARGE SCALE GENOMIC DNA]</scope>
    <source>
        <strain evidence="3 4">DSM 6462</strain>
    </source>
</reference>
<evidence type="ECO:0000313" key="3">
    <source>
        <dbReference type="EMBL" id="PXW54722.1"/>
    </source>
</evidence>
<sequence length="251" mass="27115">MTSALVPSLPSPFPERRMLRLAACAAPCLALTLSLAACGANRRVDSTEIAYDYRERHPVVIADRTELLNIAVTGQRHLDRRQADDVRAFAANYRLHGKSGIRLFVPAEIGQEQSVQATLQATRGALAAAGVSAAAIATTRYHPGDSDAVPTLRLSFMRLGAAVASPCGRWPADLANAASTDGWTNAAYWNFGCAYQTNFAAQIADPLDLARPRQEGVPDTQKRLRGIGQLRQGKDPSTLYRSSQRVEDLGQ</sequence>
<keyword evidence="4" id="KW-1185">Reference proteome</keyword>
<dbReference type="InterPro" id="IPR019027">
    <property type="entry name" value="Pilus_biogenesis_CpaD-related"/>
</dbReference>
<dbReference type="EMBL" id="QJJK01000011">
    <property type="protein sequence ID" value="PXW54722.1"/>
    <property type="molecule type" value="Genomic_DNA"/>
</dbReference>
<dbReference type="AlphaFoldDB" id="A0A2V3TYW8"/>
<organism evidence="3 4">
    <name type="scientific">Chelatococcus asaccharovorans</name>
    <dbReference type="NCBI Taxonomy" id="28210"/>
    <lineage>
        <taxon>Bacteria</taxon>
        <taxon>Pseudomonadati</taxon>
        <taxon>Pseudomonadota</taxon>
        <taxon>Alphaproteobacteria</taxon>
        <taxon>Hyphomicrobiales</taxon>
        <taxon>Chelatococcaceae</taxon>
        <taxon>Chelatococcus</taxon>
    </lineage>
</organism>
<dbReference type="Proteomes" id="UP000248021">
    <property type="component" value="Unassembled WGS sequence"/>
</dbReference>
<feature type="signal peptide" evidence="2">
    <location>
        <begin position="1"/>
        <end position="36"/>
    </location>
</feature>
<proteinExistence type="predicted"/>
<name>A0A2V3TYW8_9HYPH</name>
<feature type="chain" id="PRO_5015853491" evidence="2">
    <location>
        <begin position="37"/>
        <end position="251"/>
    </location>
</feature>
<dbReference type="Pfam" id="PF09476">
    <property type="entry name" value="Pilus_CpaD"/>
    <property type="match status" value="1"/>
</dbReference>